<proteinExistence type="predicted"/>
<evidence type="ECO:0000313" key="1">
    <source>
        <dbReference type="EMBL" id="TRY96338.1"/>
    </source>
</evidence>
<gene>
    <name evidence="1" type="ORF">DNTS_021835</name>
</gene>
<sequence>MTLEAEPEDDGKHENKSSKNAIELISAFADDHLTLVRNISTCLGLAGILTIARSIRLITRFTTASDIPSRFIEKNISIRGRLRNITEKGLKVEHIPIYSPLLSRLISKRQTLSFLDVRLAGVDVTPEGHDWIAQQLKPDETLWFRLIARQNETLHCLVSVNKGLFFNTCVNEELLRLGLARTSPLVGLDPHSRIYWRLHKRFLRAETTAEKRRKGIWKEESRWQRVMNTLRNNMLLKKLFKRTPGNQKL</sequence>
<keyword evidence="2" id="KW-1185">Reference proteome</keyword>
<dbReference type="OrthoDB" id="6220511at2759"/>
<reference evidence="1 2" key="1">
    <citation type="journal article" date="2019" name="Sci. Data">
        <title>Hybrid genome assembly and annotation of Danionella translucida.</title>
        <authorList>
            <person name="Kadobianskyi M."/>
            <person name="Schulze L."/>
            <person name="Schuelke M."/>
            <person name="Judkewitz B."/>
        </authorList>
    </citation>
    <scope>NUCLEOTIDE SEQUENCE [LARGE SCALE GENOMIC DNA]</scope>
    <source>
        <strain evidence="1 2">Bolton</strain>
    </source>
</reference>
<dbReference type="PANTHER" id="PTHR28434">
    <property type="entry name" value="PROTEIN C3ORF33"/>
    <property type="match status" value="1"/>
</dbReference>
<protein>
    <recommendedName>
        <fullName evidence="3">TNase-like domain-containing protein</fullName>
    </recommendedName>
</protein>
<dbReference type="InterPro" id="IPR035437">
    <property type="entry name" value="SNase_OB-fold_sf"/>
</dbReference>
<comment type="caution">
    <text evidence="1">The sequence shown here is derived from an EMBL/GenBank/DDBJ whole genome shotgun (WGS) entry which is preliminary data.</text>
</comment>
<dbReference type="Gene3D" id="2.40.50.90">
    <property type="match status" value="1"/>
</dbReference>
<dbReference type="GO" id="GO:0005615">
    <property type="term" value="C:extracellular space"/>
    <property type="evidence" value="ECO:0007669"/>
    <property type="project" value="TreeGrafter"/>
</dbReference>
<evidence type="ECO:0008006" key="3">
    <source>
        <dbReference type="Google" id="ProtNLM"/>
    </source>
</evidence>
<accession>A0A553R2C7</accession>
<dbReference type="InterPro" id="IPR042421">
    <property type="entry name" value="C3orf33-like"/>
</dbReference>
<dbReference type="Proteomes" id="UP000316079">
    <property type="component" value="Unassembled WGS sequence"/>
</dbReference>
<name>A0A553R2C7_9TELE</name>
<dbReference type="PANTHER" id="PTHR28434:SF1">
    <property type="entry name" value="PROTEIN C3ORF33"/>
    <property type="match status" value="1"/>
</dbReference>
<dbReference type="SUPFAM" id="SSF50199">
    <property type="entry name" value="Staphylococcal nuclease"/>
    <property type="match status" value="1"/>
</dbReference>
<dbReference type="STRING" id="623744.A0A553R2C7"/>
<dbReference type="AlphaFoldDB" id="A0A553R2C7"/>
<organism evidence="1 2">
    <name type="scientific">Danionella cerebrum</name>
    <dbReference type="NCBI Taxonomy" id="2873325"/>
    <lineage>
        <taxon>Eukaryota</taxon>
        <taxon>Metazoa</taxon>
        <taxon>Chordata</taxon>
        <taxon>Craniata</taxon>
        <taxon>Vertebrata</taxon>
        <taxon>Euteleostomi</taxon>
        <taxon>Actinopterygii</taxon>
        <taxon>Neopterygii</taxon>
        <taxon>Teleostei</taxon>
        <taxon>Ostariophysi</taxon>
        <taxon>Cypriniformes</taxon>
        <taxon>Danionidae</taxon>
        <taxon>Danioninae</taxon>
        <taxon>Danionella</taxon>
    </lineage>
</organism>
<dbReference type="EMBL" id="SRMA01025305">
    <property type="protein sequence ID" value="TRY96338.1"/>
    <property type="molecule type" value="Genomic_DNA"/>
</dbReference>
<evidence type="ECO:0000313" key="2">
    <source>
        <dbReference type="Proteomes" id="UP000316079"/>
    </source>
</evidence>